<dbReference type="InterPro" id="IPR003265">
    <property type="entry name" value="HhH-GPD_domain"/>
</dbReference>
<keyword evidence="9" id="KW-0326">Glycosidase</keyword>
<dbReference type="Pfam" id="PF00730">
    <property type="entry name" value="HhH-GPD"/>
    <property type="match status" value="1"/>
</dbReference>
<evidence type="ECO:0000256" key="7">
    <source>
        <dbReference type="ARBA" id="ARBA00023014"/>
    </source>
</evidence>
<dbReference type="GO" id="GO:0051539">
    <property type="term" value="F:4 iron, 4 sulfur cluster binding"/>
    <property type="evidence" value="ECO:0007669"/>
    <property type="project" value="UniProtKB-KW"/>
</dbReference>
<evidence type="ECO:0000313" key="11">
    <source>
        <dbReference type="EMBL" id="MBC8520048.1"/>
    </source>
</evidence>
<keyword evidence="11" id="KW-0540">Nuclease</keyword>
<evidence type="ECO:0000256" key="5">
    <source>
        <dbReference type="ARBA" id="ARBA00022801"/>
    </source>
</evidence>
<dbReference type="GO" id="GO:0006284">
    <property type="term" value="P:base-excision repair"/>
    <property type="evidence" value="ECO:0007669"/>
    <property type="project" value="InterPro"/>
</dbReference>
<proteinExistence type="inferred from homology"/>
<dbReference type="GO" id="GO:0019104">
    <property type="term" value="F:DNA N-glycosylase activity"/>
    <property type="evidence" value="ECO:0007669"/>
    <property type="project" value="UniProtKB-ARBA"/>
</dbReference>
<protein>
    <submittedName>
        <fullName evidence="11">Endonuclease III domain-containing protein</fullName>
    </submittedName>
</protein>
<evidence type="ECO:0000256" key="1">
    <source>
        <dbReference type="ARBA" id="ARBA00008343"/>
    </source>
</evidence>
<evidence type="ECO:0000256" key="8">
    <source>
        <dbReference type="ARBA" id="ARBA00023204"/>
    </source>
</evidence>
<dbReference type="PANTHER" id="PTHR10359">
    <property type="entry name" value="A/G-SPECIFIC ADENINE GLYCOSYLASE/ENDONUCLEASE III"/>
    <property type="match status" value="1"/>
</dbReference>
<dbReference type="PANTHER" id="PTHR10359:SF19">
    <property type="entry name" value="DNA REPAIR GLYCOSYLASE MJ1434-RELATED"/>
    <property type="match status" value="1"/>
</dbReference>
<sequence>MRQKSSPRQLFRELYNHYGPQNWWPAETPFEVMVGAILTQNTAWERVETAIDNLRTNNLLSAEAILSTAQPKLAELIRPSGYFNQKAKRLHGYCAWYIENEKYLWEMDSEQLREELLQINGVGPETADDILLYAFERPVFVVDAYTRRIFQRTGAISGDEPYEMIRHLVERDFRTEGGGGLVKQLNEFHALIVEHAKQHCKKRPSCKNCPISCDFQYLIQG</sequence>
<dbReference type="Proteomes" id="UP000654401">
    <property type="component" value="Unassembled WGS sequence"/>
</dbReference>
<name>A0A8J6P8Q2_9GAMM</name>
<dbReference type="AlphaFoldDB" id="A0A8J6P8Q2"/>
<dbReference type="EMBL" id="JACNFK010000034">
    <property type="protein sequence ID" value="MBC8520048.1"/>
    <property type="molecule type" value="Genomic_DNA"/>
</dbReference>
<evidence type="ECO:0000313" key="12">
    <source>
        <dbReference type="Proteomes" id="UP000654401"/>
    </source>
</evidence>
<reference evidence="11 12" key="1">
    <citation type="submission" date="2020-08" db="EMBL/GenBank/DDBJ databases">
        <title>Bridging the membrane lipid divide: bacteria of the FCB group superphylum have the potential to synthesize archaeal ether lipids.</title>
        <authorList>
            <person name="Villanueva L."/>
            <person name="Von Meijenfeldt F.A.B."/>
            <person name="Westbye A.B."/>
            <person name="Yadav S."/>
            <person name="Hopmans E.C."/>
            <person name="Dutilh B.E."/>
            <person name="Sinninghe Damste J.S."/>
        </authorList>
    </citation>
    <scope>NUCLEOTIDE SEQUENCE [LARGE SCALE GENOMIC DNA]</scope>
    <source>
        <strain evidence="11">NIOZ-UU100</strain>
    </source>
</reference>
<keyword evidence="2" id="KW-0004">4Fe-4S</keyword>
<organism evidence="11 12">
    <name type="scientific">Candidatus Thiopontia autotrophica</name>
    <dbReference type="NCBI Taxonomy" id="2841688"/>
    <lineage>
        <taxon>Bacteria</taxon>
        <taxon>Pseudomonadati</taxon>
        <taxon>Pseudomonadota</taxon>
        <taxon>Gammaproteobacteria</taxon>
        <taxon>Candidatus Thiopontia</taxon>
    </lineage>
</organism>
<dbReference type="InterPro" id="IPR000445">
    <property type="entry name" value="HhH_motif"/>
</dbReference>
<evidence type="ECO:0000256" key="4">
    <source>
        <dbReference type="ARBA" id="ARBA00022763"/>
    </source>
</evidence>
<comment type="caution">
    <text evidence="11">The sequence shown here is derived from an EMBL/GenBank/DDBJ whole genome shotgun (WGS) entry which is preliminary data.</text>
</comment>
<keyword evidence="3" id="KW-0479">Metal-binding</keyword>
<dbReference type="InterPro" id="IPR023170">
    <property type="entry name" value="HhH_base_excis_C"/>
</dbReference>
<dbReference type="SUPFAM" id="SSF48150">
    <property type="entry name" value="DNA-glycosylase"/>
    <property type="match status" value="1"/>
</dbReference>
<evidence type="ECO:0000256" key="3">
    <source>
        <dbReference type="ARBA" id="ARBA00022723"/>
    </source>
</evidence>
<keyword evidence="5" id="KW-0378">Hydrolase</keyword>
<keyword evidence="6" id="KW-0408">Iron</keyword>
<keyword evidence="11" id="KW-0255">Endonuclease</keyword>
<gene>
    <name evidence="11" type="ORF">H8D24_06555</name>
</gene>
<evidence type="ECO:0000256" key="6">
    <source>
        <dbReference type="ARBA" id="ARBA00023004"/>
    </source>
</evidence>
<dbReference type="Pfam" id="PF00633">
    <property type="entry name" value="HHH"/>
    <property type="match status" value="1"/>
</dbReference>
<evidence type="ECO:0000256" key="9">
    <source>
        <dbReference type="ARBA" id="ARBA00023295"/>
    </source>
</evidence>
<accession>A0A8J6P8Q2</accession>
<dbReference type="SMART" id="SM00478">
    <property type="entry name" value="ENDO3c"/>
    <property type="match status" value="1"/>
</dbReference>
<evidence type="ECO:0000256" key="2">
    <source>
        <dbReference type="ARBA" id="ARBA00022485"/>
    </source>
</evidence>
<keyword evidence="7" id="KW-0411">Iron-sulfur</keyword>
<dbReference type="Gene3D" id="1.10.340.30">
    <property type="entry name" value="Hypothetical protein, domain 2"/>
    <property type="match status" value="1"/>
</dbReference>
<dbReference type="PIRSF" id="PIRSF001435">
    <property type="entry name" value="Nth"/>
    <property type="match status" value="1"/>
</dbReference>
<dbReference type="GO" id="GO:0004519">
    <property type="term" value="F:endonuclease activity"/>
    <property type="evidence" value="ECO:0007669"/>
    <property type="project" value="UniProtKB-KW"/>
</dbReference>
<dbReference type="GO" id="GO:0003677">
    <property type="term" value="F:DNA binding"/>
    <property type="evidence" value="ECO:0007669"/>
    <property type="project" value="InterPro"/>
</dbReference>
<dbReference type="Gene3D" id="1.10.1670.10">
    <property type="entry name" value="Helix-hairpin-Helix base-excision DNA repair enzymes (C-terminal)"/>
    <property type="match status" value="1"/>
</dbReference>
<dbReference type="GO" id="GO:0046872">
    <property type="term" value="F:metal ion binding"/>
    <property type="evidence" value="ECO:0007669"/>
    <property type="project" value="UniProtKB-KW"/>
</dbReference>
<dbReference type="InterPro" id="IPR011257">
    <property type="entry name" value="DNA_glycosylase"/>
</dbReference>
<comment type="similarity">
    <text evidence="1">Belongs to the Nth/MutY family.</text>
</comment>
<feature type="domain" description="HhH-GPD" evidence="10">
    <location>
        <begin position="38"/>
        <end position="198"/>
    </location>
</feature>
<keyword evidence="4" id="KW-0227">DNA damage</keyword>
<keyword evidence="8" id="KW-0234">DNA repair</keyword>
<dbReference type="CDD" id="cd00056">
    <property type="entry name" value="ENDO3c"/>
    <property type="match status" value="1"/>
</dbReference>
<evidence type="ECO:0000259" key="10">
    <source>
        <dbReference type="SMART" id="SM00478"/>
    </source>
</evidence>